<gene>
    <name evidence="2" type="ORF">BN444_03432</name>
</gene>
<feature type="region of interest" description="Disordered" evidence="1">
    <location>
        <begin position="1"/>
        <end position="38"/>
    </location>
</feature>
<evidence type="ECO:0000256" key="1">
    <source>
        <dbReference type="SAM" id="MobiDB-lite"/>
    </source>
</evidence>
<dbReference type="Proteomes" id="UP000093071">
    <property type="component" value="Chromosome I"/>
</dbReference>
<dbReference type="RefSeq" id="WP_003480228.1">
    <property type="nucleotide sequence ID" value="NZ_LT604072.1"/>
</dbReference>
<reference evidence="3" key="1">
    <citation type="submission" date="2016-07" db="EMBL/GenBank/DDBJ databases">
        <authorList>
            <person name="Jaenicke Sebastian"/>
        </authorList>
    </citation>
    <scope>NUCLEOTIDE SEQUENCE [LARGE SCALE GENOMIC DNA]</scope>
</reference>
<evidence type="ECO:0000313" key="3">
    <source>
        <dbReference type="Proteomes" id="UP000093071"/>
    </source>
</evidence>
<dbReference type="AlphaFoldDB" id="A0A1C3TIK1"/>
<sequence length="714" mass="74863">MKLRQLLNLNITTNPSDASTSSAQSEIQPHAPQAPAHAQLESGPAALAGLSRSTSQRSSPRGVEATAAATALSAASVTAEATAAPTHASVSATLQRLHTQLQQDKQRPVDKDLAAQLISALRPLRSSEATGAPRNLATSAELVGQVSEQDVMRWYQAQGLQESDVHTLRRTALLSGMPNPSGSFLNNAMQYIASPWINYATGNPWAGASFGFATAAIAAPMNAAQQSAVVSLCESIREHGGHVIVPDKSQINDKHWLPDLAIKLSEKLADFSTCYNNFGAVASKYPEHDAGALATDADAVQAAQALLRAQSALQKTQGDFVMTQGAHDRQWKGNRWQSIPRTLRSPLSSSLGLISKTPAIRALSPSAQAVASLVVTGMQHVAAGFDERAKQEANNTLNLLHADVFTPEGKQKLERGEPLGGQDIDEGKLRKLIQSPTQALVKRVTSGLTAVHKELSQALQSAGSAGTEAGHEVDLELGHGNKPVALVKLEKDLDCLREGRLADLAHDGAAARLLAGSATSVISEQLVRDIGAKYTMREFSAQTAQRLGQAFHLGVFGSAASSVIGKLTSAAQGGTRNVPIPQVAGVAALSGAMAAVGALNQHVAISVKNNRREASPDIGLGKQITRGIMGGAQEAMAQYSGTRTSKAINAKLGDADVHAMLLKARELCQTHGAAPSNPLTLGEAVQQLRPGQRATSHSGEITVQIEEDKATPPA</sequence>
<dbReference type="EMBL" id="LT604072">
    <property type="protein sequence ID" value="SCB03071.1"/>
    <property type="molecule type" value="Genomic_DNA"/>
</dbReference>
<organism evidence="2 3">
    <name type="scientific">Xanthomonas translucens pv. translucens DSM 18974</name>
    <dbReference type="NCBI Taxonomy" id="1261556"/>
    <lineage>
        <taxon>Bacteria</taxon>
        <taxon>Pseudomonadati</taxon>
        <taxon>Pseudomonadota</taxon>
        <taxon>Gammaproteobacteria</taxon>
        <taxon>Lysobacterales</taxon>
        <taxon>Lysobacteraceae</taxon>
        <taxon>Xanthomonas</taxon>
        <taxon>Xanthomonas translucens group</taxon>
    </lineage>
</organism>
<dbReference type="PATRIC" id="fig|1261556.5.peg.261"/>
<name>A0A1C3TIK1_XANCT</name>
<evidence type="ECO:0000313" key="2">
    <source>
        <dbReference type="EMBL" id="SCB03071.1"/>
    </source>
</evidence>
<accession>A0A1C3TIK1</accession>
<feature type="compositionally biased region" description="Polar residues" evidence="1">
    <location>
        <begin position="7"/>
        <end position="27"/>
    </location>
</feature>
<feature type="compositionally biased region" description="Low complexity" evidence="1">
    <location>
        <begin position="28"/>
        <end position="38"/>
    </location>
</feature>
<dbReference type="NCBIfam" id="NF041352">
    <property type="entry name" value="XopN"/>
    <property type="match status" value="1"/>
</dbReference>
<protein>
    <submittedName>
        <fullName evidence="2">Putative type III effector protein XopN class</fullName>
    </submittedName>
</protein>
<feature type="region of interest" description="Disordered" evidence="1">
    <location>
        <begin position="688"/>
        <end position="714"/>
    </location>
</feature>
<proteinExistence type="predicted"/>